<dbReference type="Pfam" id="PF18967">
    <property type="entry name" value="PycTM"/>
    <property type="match status" value="1"/>
</dbReference>
<feature type="transmembrane region" description="Helical" evidence="8">
    <location>
        <begin position="158"/>
        <end position="182"/>
    </location>
</feature>
<feature type="domain" description="Pycsar effector protein" evidence="9">
    <location>
        <begin position="27"/>
        <end position="174"/>
    </location>
</feature>
<evidence type="ECO:0000256" key="1">
    <source>
        <dbReference type="ARBA" id="ARBA00004236"/>
    </source>
</evidence>
<accession>F2KRA1</accession>
<reference evidence="10 11" key="1">
    <citation type="submission" date="2011-03" db="EMBL/GenBank/DDBJ databases">
        <title>The complete genome of Archaeoglobus veneficus SNP6.</title>
        <authorList>
            <consortium name="US DOE Joint Genome Institute (JGI-PGF)"/>
            <person name="Lucas S."/>
            <person name="Copeland A."/>
            <person name="Lapidus A."/>
            <person name="Bruce D."/>
            <person name="Goodwin L."/>
            <person name="Pitluck S."/>
            <person name="Kyrpides N."/>
            <person name="Mavromatis K."/>
            <person name="Pagani I."/>
            <person name="Ivanova N."/>
            <person name="Mikhailova N."/>
            <person name="Lu M."/>
            <person name="Detter J.C."/>
            <person name="Tapia R."/>
            <person name="Han C."/>
            <person name="Land M."/>
            <person name="Hauser L."/>
            <person name="Markowitz V."/>
            <person name="Cheng J.-F."/>
            <person name="Hugenholtz P."/>
            <person name="Woyke T."/>
            <person name="Wu D."/>
            <person name="Spring S."/>
            <person name="Brambilla E."/>
            <person name="Klenk H.-P."/>
            <person name="Eisen J.A."/>
        </authorList>
    </citation>
    <scope>NUCLEOTIDE SEQUENCE [LARGE SCALE GENOMIC DNA]</scope>
    <source>
        <strain>SNP6</strain>
    </source>
</reference>
<name>F2KRA1_ARCVS</name>
<keyword evidence="2" id="KW-1003">Cell membrane</keyword>
<comment type="subcellular location">
    <subcellularLocation>
        <location evidence="1">Cell membrane</location>
    </subcellularLocation>
</comment>
<evidence type="ECO:0000256" key="7">
    <source>
        <dbReference type="ARBA" id="ARBA00023136"/>
    </source>
</evidence>
<evidence type="ECO:0000256" key="6">
    <source>
        <dbReference type="ARBA" id="ARBA00023118"/>
    </source>
</evidence>
<feature type="transmembrane region" description="Helical" evidence="8">
    <location>
        <begin position="58"/>
        <end position="84"/>
    </location>
</feature>
<dbReference type="RefSeq" id="WP_013684491.1">
    <property type="nucleotide sequence ID" value="NC_015320.1"/>
</dbReference>
<sequence>MEDPDSLIYDLSKWFFDHNWKRKITLDDKADGICRTILLMVAANIAILSIVFKYFNEYFLIFLVFISVSFVLLVIGAYFSILALRVRTLAYLIPDPGKIIKDMYGIKGEYDEIPKDFHIKMEFKELQKHYIKKLIDYSYHNQKIIEEKAEYVKKAQDYVIYNICYILALIIIYIIVLIILSIT</sequence>
<evidence type="ECO:0000256" key="5">
    <source>
        <dbReference type="ARBA" id="ARBA00022989"/>
    </source>
</evidence>
<keyword evidence="7 8" id="KW-0472">Membrane</keyword>
<keyword evidence="6" id="KW-0051">Antiviral defense</keyword>
<evidence type="ECO:0000256" key="8">
    <source>
        <dbReference type="SAM" id="Phobius"/>
    </source>
</evidence>
<protein>
    <recommendedName>
        <fullName evidence="9">Pycsar effector protein domain-containing protein</fullName>
    </recommendedName>
</protein>
<keyword evidence="3 8" id="KW-0812">Transmembrane</keyword>
<keyword evidence="4" id="KW-0547">Nucleotide-binding</keyword>
<dbReference type="KEGG" id="ave:Arcve_1839"/>
<dbReference type="EMBL" id="CP002588">
    <property type="protein sequence ID" value="AEA47835.1"/>
    <property type="molecule type" value="Genomic_DNA"/>
</dbReference>
<feature type="transmembrane region" description="Helical" evidence="8">
    <location>
        <begin position="32"/>
        <end position="52"/>
    </location>
</feature>
<dbReference type="HOGENOM" id="CLU_1472019_0_0_2"/>
<dbReference type="GeneID" id="10394968"/>
<evidence type="ECO:0000259" key="9">
    <source>
        <dbReference type="Pfam" id="PF18967"/>
    </source>
</evidence>
<proteinExistence type="predicted"/>
<dbReference type="InterPro" id="IPR043760">
    <property type="entry name" value="PycTM_dom"/>
</dbReference>
<evidence type="ECO:0000313" key="10">
    <source>
        <dbReference type="EMBL" id="AEA47835.1"/>
    </source>
</evidence>
<dbReference type="Proteomes" id="UP000008136">
    <property type="component" value="Chromosome"/>
</dbReference>
<organism evidence="10 11">
    <name type="scientific">Archaeoglobus veneficus (strain DSM 11195 / SNP6)</name>
    <dbReference type="NCBI Taxonomy" id="693661"/>
    <lineage>
        <taxon>Archaea</taxon>
        <taxon>Methanobacteriati</taxon>
        <taxon>Methanobacteriota</taxon>
        <taxon>Archaeoglobi</taxon>
        <taxon>Archaeoglobales</taxon>
        <taxon>Archaeoglobaceae</taxon>
        <taxon>Archaeoglobus</taxon>
    </lineage>
</organism>
<evidence type="ECO:0000256" key="4">
    <source>
        <dbReference type="ARBA" id="ARBA00022741"/>
    </source>
</evidence>
<keyword evidence="11" id="KW-1185">Reference proteome</keyword>
<gene>
    <name evidence="10" type="ordered locus">Arcve_1839</name>
</gene>
<evidence type="ECO:0000313" key="11">
    <source>
        <dbReference type="Proteomes" id="UP000008136"/>
    </source>
</evidence>
<evidence type="ECO:0000256" key="3">
    <source>
        <dbReference type="ARBA" id="ARBA00022692"/>
    </source>
</evidence>
<keyword evidence="5 8" id="KW-1133">Transmembrane helix</keyword>
<evidence type="ECO:0000256" key="2">
    <source>
        <dbReference type="ARBA" id="ARBA00022475"/>
    </source>
</evidence>
<dbReference type="AlphaFoldDB" id="F2KRA1"/>